<dbReference type="Proteomes" id="UP000318578">
    <property type="component" value="Unassembled WGS sequence"/>
</dbReference>
<keyword evidence="2" id="KW-1185">Reference proteome</keyword>
<proteinExistence type="predicted"/>
<dbReference type="PANTHER" id="PTHR11941">
    <property type="entry name" value="ENOYL-COA HYDRATASE-RELATED"/>
    <property type="match status" value="1"/>
</dbReference>
<dbReference type="Pfam" id="PF00378">
    <property type="entry name" value="ECH_1"/>
    <property type="match status" value="1"/>
</dbReference>
<evidence type="ECO:0000313" key="2">
    <source>
        <dbReference type="Proteomes" id="UP000318578"/>
    </source>
</evidence>
<reference evidence="1 2" key="1">
    <citation type="submission" date="2019-07" db="EMBL/GenBank/DDBJ databases">
        <title>New species of Amycolatopsis and Streptomyces.</title>
        <authorList>
            <person name="Duangmal K."/>
            <person name="Teo W.F.A."/>
            <person name="Lipun K."/>
        </authorList>
    </citation>
    <scope>NUCLEOTIDE SEQUENCE [LARGE SCALE GENOMIC DNA]</scope>
    <source>
        <strain evidence="1 2">JCM 30562</strain>
    </source>
</reference>
<comment type="caution">
    <text evidence="1">The sequence shown here is derived from an EMBL/GenBank/DDBJ whole genome shotgun (WGS) entry which is preliminary data.</text>
</comment>
<dbReference type="OrthoDB" id="2988772at2"/>
<dbReference type="InterPro" id="IPR029045">
    <property type="entry name" value="ClpP/crotonase-like_dom_sf"/>
</dbReference>
<dbReference type="EMBL" id="VJZA01000029">
    <property type="protein sequence ID" value="TVT21109.1"/>
    <property type="molecule type" value="Genomic_DNA"/>
</dbReference>
<dbReference type="InterPro" id="IPR001753">
    <property type="entry name" value="Enoyl-CoA_hydra/iso"/>
</dbReference>
<name>A0A558AA22_9PSEU</name>
<dbReference type="PANTHER" id="PTHR11941:SF54">
    <property type="entry name" value="ENOYL-COA HYDRATASE, MITOCHONDRIAL"/>
    <property type="match status" value="1"/>
</dbReference>
<dbReference type="Gene3D" id="3.90.226.10">
    <property type="entry name" value="2-enoyl-CoA Hydratase, Chain A, domain 1"/>
    <property type="match status" value="1"/>
</dbReference>
<dbReference type="CDD" id="cd06558">
    <property type="entry name" value="crotonase-like"/>
    <property type="match status" value="1"/>
</dbReference>
<accession>A0A558AA22</accession>
<dbReference type="GO" id="GO:0006635">
    <property type="term" value="P:fatty acid beta-oxidation"/>
    <property type="evidence" value="ECO:0007669"/>
    <property type="project" value="TreeGrafter"/>
</dbReference>
<evidence type="ECO:0000313" key="1">
    <source>
        <dbReference type="EMBL" id="TVT21109.1"/>
    </source>
</evidence>
<dbReference type="RefSeq" id="WP_144639851.1">
    <property type="nucleotide sequence ID" value="NZ_BNAX01000001.1"/>
</dbReference>
<dbReference type="SUPFAM" id="SSF52096">
    <property type="entry name" value="ClpP/crotonase"/>
    <property type="match status" value="1"/>
</dbReference>
<sequence>MKDTEYVRVEISGGVATVTLDRPPVNALSAPMMREIGQVFTELGTATDAVVAVLTADGDRIFCAGADISESERRYARRELIAGETVADLADPGAVVRGCFGGIREGGLPVIAAVNGGAVGAGAALIASCDLVVLSENAWLSLPEINVGVLGGARHVQRLVGAFKAREMAYTGRRVPAAEIHRLGASVGVVPPAELAATARELALELAAKSPLALRMAKESMNRVEDLPLEEGYRLEQDYTARVSRLDDAREARDSYREKRTPEWSWR</sequence>
<protein>
    <submittedName>
        <fullName evidence="1">Enoyl-CoA hydratase</fullName>
    </submittedName>
</protein>
<gene>
    <name evidence="1" type="ORF">FNH06_17920</name>
</gene>
<organism evidence="1 2">
    <name type="scientific">Amycolatopsis acidiphila</name>
    <dbReference type="NCBI Taxonomy" id="715473"/>
    <lineage>
        <taxon>Bacteria</taxon>
        <taxon>Bacillati</taxon>
        <taxon>Actinomycetota</taxon>
        <taxon>Actinomycetes</taxon>
        <taxon>Pseudonocardiales</taxon>
        <taxon>Pseudonocardiaceae</taxon>
        <taxon>Amycolatopsis</taxon>
    </lineage>
</organism>
<dbReference type="GO" id="GO:0003824">
    <property type="term" value="F:catalytic activity"/>
    <property type="evidence" value="ECO:0007669"/>
    <property type="project" value="UniProtKB-ARBA"/>
</dbReference>
<dbReference type="AlphaFoldDB" id="A0A558AA22"/>